<comment type="caution">
    <text evidence="1">The sequence shown here is derived from an EMBL/GenBank/DDBJ whole genome shotgun (WGS) entry which is preliminary data.</text>
</comment>
<name>A0A9W9WSR2_9EURO</name>
<keyword evidence="2" id="KW-1185">Reference proteome</keyword>
<dbReference type="EMBL" id="JAPWDO010000004">
    <property type="protein sequence ID" value="KAJ5472994.1"/>
    <property type="molecule type" value="Genomic_DNA"/>
</dbReference>
<protein>
    <submittedName>
        <fullName evidence="1">Uncharacterized protein</fullName>
    </submittedName>
</protein>
<reference evidence="1" key="1">
    <citation type="submission" date="2022-12" db="EMBL/GenBank/DDBJ databases">
        <authorList>
            <person name="Petersen C."/>
        </authorList>
    </citation>
    <scope>NUCLEOTIDE SEQUENCE</scope>
    <source>
        <strain evidence="1">IBT 17660</strain>
    </source>
</reference>
<dbReference type="Proteomes" id="UP001147760">
    <property type="component" value="Unassembled WGS sequence"/>
</dbReference>
<gene>
    <name evidence="1" type="ORF">N7530_006995</name>
</gene>
<organism evidence="1 2">
    <name type="scientific">Penicillium desertorum</name>
    <dbReference type="NCBI Taxonomy" id="1303715"/>
    <lineage>
        <taxon>Eukaryota</taxon>
        <taxon>Fungi</taxon>
        <taxon>Dikarya</taxon>
        <taxon>Ascomycota</taxon>
        <taxon>Pezizomycotina</taxon>
        <taxon>Eurotiomycetes</taxon>
        <taxon>Eurotiomycetidae</taxon>
        <taxon>Eurotiales</taxon>
        <taxon>Aspergillaceae</taxon>
        <taxon>Penicillium</taxon>
    </lineage>
</organism>
<evidence type="ECO:0000313" key="1">
    <source>
        <dbReference type="EMBL" id="KAJ5472994.1"/>
    </source>
</evidence>
<dbReference type="AlphaFoldDB" id="A0A9W9WSR2"/>
<sequence>MTVWRLEHGDLIPSIPSGDPNVGRSSAGIEFGSIRLFRSPPSIVTIPTRKPSEKFKKDWTCEPFGSLVPCPREGGKVR</sequence>
<reference evidence="1" key="2">
    <citation type="journal article" date="2023" name="IMA Fungus">
        <title>Comparative genomic study of the Penicillium genus elucidates a diverse pangenome and 15 lateral gene transfer events.</title>
        <authorList>
            <person name="Petersen C."/>
            <person name="Sorensen T."/>
            <person name="Nielsen M.R."/>
            <person name="Sondergaard T.E."/>
            <person name="Sorensen J.L."/>
            <person name="Fitzpatrick D.A."/>
            <person name="Frisvad J.C."/>
            <person name="Nielsen K.L."/>
        </authorList>
    </citation>
    <scope>NUCLEOTIDE SEQUENCE</scope>
    <source>
        <strain evidence="1">IBT 17660</strain>
    </source>
</reference>
<evidence type="ECO:0000313" key="2">
    <source>
        <dbReference type="Proteomes" id="UP001147760"/>
    </source>
</evidence>
<proteinExistence type="predicted"/>
<accession>A0A9W9WSR2</accession>